<evidence type="ECO:0000313" key="1">
    <source>
        <dbReference type="EMBL" id="JAD16506.1"/>
    </source>
</evidence>
<name>A0A0A8XRN7_ARUDO</name>
<proteinExistence type="predicted"/>
<protein>
    <submittedName>
        <fullName evidence="1">Uncharacterized protein</fullName>
    </submittedName>
</protein>
<accession>A0A0A8XRN7</accession>
<dbReference type="EMBL" id="GBRH01281389">
    <property type="protein sequence ID" value="JAD16506.1"/>
    <property type="molecule type" value="Transcribed_RNA"/>
</dbReference>
<dbReference type="AlphaFoldDB" id="A0A0A8XRN7"/>
<reference evidence="1" key="1">
    <citation type="submission" date="2014-09" db="EMBL/GenBank/DDBJ databases">
        <authorList>
            <person name="Magalhaes I.L.F."/>
            <person name="Oliveira U."/>
            <person name="Santos F.R."/>
            <person name="Vidigal T.H.D.A."/>
            <person name="Brescovit A.D."/>
            <person name="Santos A.J."/>
        </authorList>
    </citation>
    <scope>NUCLEOTIDE SEQUENCE</scope>
    <source>
        <tissue evidence="1">Shoot tissue taken approximately 20 cm above the soil surface</tissue>
    </source>
</reference>
<reference evidence="1" key="2">
    <citation type="journal article" date="2015" name="Data Brief">
        <title>Shoot transcriptome of the giant reed, Arundo donax.</title>
        <authorList>
            <person name="Barrero R.A."/>
            <person name="Guerrero F.D."/>
            <person name="Moolhuijzen P."/>
            <person name="Goolsby J.A."/>
            <person name="Tidwell J."/>
            <person name="Bellgard S.E."/>
            <person name="Bellgard M.I."/>
        </authorList>
    </citation>
    <scope>NUCLEOTIDE SEQUENCE</scope>
    <source>
        <tissue evidence="1">Shoot tissue taken approximately 20 cm above the soil surface</tissue>
    </source>
</reference>
<sequence>MIAKQGICRVKCVGHKSQMHHANQTFAVRTVLISAQISPAEKLIHQKTKTNIQKNMLFYRVCRNDHMFMKTCT</sequence>
<organism evidence="1">
    <name type="scientific">Arundo donax</name>
    <name type="common">Giant reed</name>
    <name type="synonym">Donax arundinaceus</name>
    <dbReference type="NCBI Taxonomy" id="35708"/>
    <lineage>
        <taxon>Eukaryota</taxon>
        <taxon>Viridiplantae</taxon>
        <taxon>Streptophyta</taxon>
        <taxon>Embryophyta</taxon>
        <taxon>Tracheophyta</taxon>
        <taxon>Spermatophyta</taxon>
        <taxon>Magnoliopsida</taxon>
        <taxon>Liliopsida</taxon>
        <taxon>Poales</taxon>
        <taxon>Poaceae</taxon>
        <taxon>PACMAD clade</taxon>
        <taxon>Arundinoideae</taxon>
        <taxon>Arundineae</taxon>
        <taxon>Arundo</taxon>
    </lineage>
</organism>